<feature type="transmembrane region" description="Helical" evidence="1">
    <location>
        <begin position="261"/>
        <end position="280"/>
    </location>
</feature>
<dbReference type="OrthoDB" id="2018127at2759"/>
<organism evidence="2 3">
    <name type="scientific">Allomyces macrogynus (strain ATCC 38327)</name>
    <name type="common">Allomyces javanicus var. macrogynus</name>
    <dbReference type="NCBI Taxonomy" id="578462"/>
    <lineage>
        <taxon>Eukaryota</taxon>
        <taxon>Fungi</taxon>
        <taxon>Fungi incertae sedis</taxon>
        <taxon>Blastocladiomycota</taxon>
        <taxon>Blastocladiomycetes</taxon>
        <taxon>Blastocladiales</taxon>
        <taxon>Blastocladiaceae</taxon>
        <taxon>Allomyces</taxon>
    </lineage>
</organism>
<evidence type="ECO:0000256" key="1">
    <source>
        <dbReference type="SAM" id="Phobius"/>
    </source>
</evidence>
<dbReference type="InterPro" id="IPR004119">
    <property type="entry name" value="EcKL"/>
</dbReference>
<evidence type="ECO:0000313" key="3">
    <source>
        <dbReference type="Proteomes" id="UP000054350"/>
    </source>
</evidence>
<dbReference type="InterPro" id="IPR011009">
    <property type="entry name" value="Kinase-like_dom_sf"/>
</dbReference>
<reference evidence="2 3" key="1">
    <citation type="submission" date="2009-11" db="EMBL/GenBank/DDBJ databases">
        <title>Annotation of Allomyces macrogynus ATCC 38327.</title>
        <authorList>
            <consortium name="The Broad Institute Genome Sequencing Platform"/>
            <person name="Russ C."/>
            <person name="Cuomo C."/>
            <person name="Burger G."/>
            <person name="Gray M.W."/>
            <person name="Holland P.W.H."/>
            <person name="King N."/>
            <person name="Lang F.B.F."/>
            <person name="Roger A.J."/>
            <person name="Ruiz-Trillo I."/>
            <person name="Young S.K."/>
            <person name="Zeng Q."/>
            <person name="Gargeya S."/>
            <person name="Fitzgerald M."/>
            <person name="Haas B."/>
            <person name="Abouelleil A."/>
            <person name="Alvarado L."/>
            <person name="Arachchi H.M."/>
            <person name="Berlin A."/>
            <person name="Chapman S.B."/>
            <person name="Gearin G."/>
            <person name="Goldberg J."/>
            <person name="Griggs A."/>
            <person name="Gujja S."/>
            <person name="Hansen M."/>
            <person name="Heiman D."/>
            <person name="Howarth C."/>
            <person name="Larimer J."/>
            <person name="Lui A."/>
            <person name="MacDonald P.J.P."/>
            <person name="McCowen C."/>
            <person name="Montmayeur A."/>
            <person name="Murphy C."/>
            <person name="Neiman D."/>
            <person name="Pearson M."/>
            <person name="Priest M."/>
            <person name="Roberts A."/>
            <person name="Saif S."/>
            <person name="Shea T."/>
            <person name="Sisk P."/>
            <person name="Stolte C."/>
            <person name="Sykes S."/>
            <person name="Wortman J."/>
            <person name="Nusbaum C."/>
            <person name="Birren B."/>
        </authorList>
    </citation>
    <scope>NUCLEOTIDE SEQUENCE [LARGE SCALE GENOMIC DNA]</scope>
    <source>
        <strain evidence="2 3">ATCC 38327</strain>
    </source>
</reference>
<protein>
    <submittedName>
        <fullName evidence="2">Uncharacterized protein</fullName>
    </submittedName>
</protein>
<dbReference type="SUPFAM" id="SSF56112">
    <property type="entry name" value="Protein kinase-like (PK-like)"/>
    <property type="match status" value="1"/>
</dbReference>
<sequence length="313" mass="34022">MKLLPADIGNLAHRLGAAIVPMLQQAHRVEAAFYAHAMQSEQLRSIVPRAYHADGHQAILLADLSRAGFKPLSPWSVDLTEGPDVDRTVLLAIVDALATLHTSAGVFPASSLLTWDALIQSRTDRVMIPVNHDAKALEALLHRFYAHFCPDAPIVLRDLFSRAATVGYAAILRAISTSSGVAYILHGDPNPGNVLYNEVDTRALLVDFQDAATDAPAVVDVARLLISAMHPTSRASLENDLVSTYMAKANIVHRVQFTRDLHLALLAYAILIMAWVAFTLETRAPALFYALGERSIACLRDHGAEMVQALQGL</sequence>
<accession>A0A0L0T3M3</accession>
<name>A0A0L0T3M3_ALLM3</name>
<dbReference type="PANTHER" id="PTHR11012">
    <property type="entry name" value="PROTEIN KINASE-LIKE DOMAIN-CONTAINING"/>
    <property type="match status" value="1"/>
</dbReference>
<dbReference type="Gene3D" id="3.90.1200.10">
    <property type="match status" value="1"/>
</dbReference>
<dbReference type="Pfam" id="PF02958">
    <property type="entry name" value="EcKL"/>
    <property type="match status" value="1"/>
</dbReference>
<gene>
    <name evidence="2" type="ORF">AMAG_13707</name>
</gene>
<dbReference type="VEuPathDB" id="FungiDB:AMAG_13707"/>
<proteinExistence type="predicted"/>
<dbReference type="AlphaFoldDB" id="A0A0L0T3M3"/>
<keyword evidence="3" id="KW-1185">Reference proteome</keyword>
<dbReference type="PANTHER" id="PTHR11012:SF30">
    <property type="entry name" value="PROTEIN KINASE-LIKE DOMAIN-CONTAINING"/>
    <property type="match status" value="1"/>
</dbReference>
<dbReference type="EMBL" id="GG745360">
    <property type="protein sequence ID" value="KNE69337.1"/>
    <property type="molecule type" value="Genomic_DNA"/>
</dbReference>
<keyword evidence="1" id="KW-1133">Transmembrane helix</keyword>
<reference evidence="3" key="2">
    <citation type="submission" date="2009-11" db="EMBL/GenBank/DDBJ databases">
        <title>The Genome Sequence of Allomyces macrogynus strain ATCC 38327.</title>
        <authorList>
            <consortium name="The Broad Institute Genome Sequencing Platform"/>
            <person name="Russ C."/>
            <person name="Cuomo C."/>
            <person name="Shea T."/>
            <person name="Young S.K."/>
            <person name="Zeng Q."/>
            <person name="Koehrsen M."/>
            <person name="Haas B."/>
            <person name="Borodovsky M."/>
            <person name="Guigo R."/>
            <person name="Alvarado L."/>
            <person name="Berlin A."/>
            <person name="Borenstein D."/>
            <person name="Chen Z."/>
            <person name="Engels R."/>
            <person name="Freedman E."/>
            <person name="Gellesch M."/>
            <person name="Goldberg J."/>
            <person name="Griggs A."/>
            <person name="Gujja S."/>
            <person name="Heiman D."/>
            <person name="Hepburn T."/>
            <person name="Howarth C."/>
            <person name="Jen D."/>
            <person name="Larson L."/>
            <person name="Lewis B."/>
            <person name="Mehta T."/>
            <person name="Park D."/>
            <person name="Pearson M."/>
            <person name="Roberts A."/>
            <person name="Saif S."/>
            <person name="Shenoy N."/>
            <person name="Sisk P."/>
            <person name="Stolte C."/>
            <person name="Sykes S."/>
            <person name="Walk T."/>
            <person name="White J."/>
            <person name="Yandava C."/>
            <person name="Burger G."/>
            <person name="Gray M.W."/>
            <person name="Holland P.W.H."/>
            <person name="King N."/>
            <person name="Lang F.B.F."/>
            <person name="Roger A.J."/>
            <person name="Ruiz-Trillo I."/>
            <person name="Lander E."/>
            <person name="Nusbaum C."/>
        </authorList>
    </citation>
    <scope>NUCLEOTIDE SEQUENCE [LARGE SCALE GENOMIC DNA]</scope>
    <source>
        <strain evidence="3">ATCC 38327</strain>
    </source>
</reference>
<dbReference type="Proteomes" id="UP000054350">
    <property type="component" value="Unassembled WGS sequence"/>
</dbReference>
<keyword evidence="1" id="KW-0472">Membrane</keyword>
<evidence type="ECO:0000313" key="2">
    <source>
        <dbReference type="EMBL" id="KNE69337.1"/>
    </source>
</evidence>
<keyword evidence="1" id="KW-0812">Transmembrane</keyword>